<dbReference type="EMBL" id="GBXM01095949">
    <property type="protein sequence ID" value="JAH12628.1"/>
    <property type="molecule type" value="Transcribed_RNA"/>
</dbReference>
<evidence type="ECO:0000313" key="1">
    <source>
        <dbReference type="EMBL" id="JAH12628.1"/>
    </source>
</evidence>
<proteinExistence type="predicted"/>
<name>A0A0E9Q921_ANGAN</name>
<organism evidence="1">
    <name type="scientific">Anguilla anguilla</name>
    <name type="common">European freshwater eel</name>
    <name type="synonym">Muraena anguilla</name>
    <dbReference type="NCBI Taxonomy" id="7936"/>
    <lineage>
        <taxon>Eukaryota</taxon>
        <taxon>Metazoa</taxon>
        <taxon>Chordata</taxon>
        <taxon>Craniata</taxon>
        <taxon>Vertebrata</taxon>
        <taxon>Euteleostomi</taxon>
        <taxon>Actinopterygii</taxon>
        <taxon>Neopterygii</taxon>
        <taxon>Teleostei</taxon>
        <taxon>Anguilliformes</taxon>
        <taxon>Anguillidae</taxon>
        <taxon>Anguilla</taxon>
    </lineage>
</organism>
<reference evidence="1" key="2">
    <citation type="journal article" date="2015" name="Fish Shellfish Immunol.">
        <title>Early steps in the European eel (Anguilla anguilla)-Vibrio vulnificus interaction in the gills: Role of the RtxA13 toxin.</title>
        <authorList>
            <person name="Callol A."/>
            <person name="Pajuelo D."/>
            <person name="Ebbesson L."/>
            <person name="Teles M."/>
            <person name="MacKenzie S."/>
            <person name="Amaro C."/>
        </authorList>
    </citation>
    <scope>NUCLEOTIDE SEQUENCE</scope>
</reference>
<dbReference type="AlphaFoldDB" id="A0A0E9Q921"/>
<protein>
    <submittedName>
        <fullName evidence="1">Uncharacterized protein</fullName>
    </submittedName>
</protein>
<sequence>MNVWSKNLQELCDDDFGTSFNLCCEEFRLFWRQGSCAWYWLGVSN</sequence>
<accession>A0A0E9Q921</accession>
<reference evidence="1" key="1">
    <citation type="submission" date="2014-11" db="EMBL/GenBank/DDBJ databases">
        <authorList>
            <person name="Amaro Gonzalez C."/>
        </authorList>
    </citation>
    <scope>NUCLEOTIDE SEQUENCE</scope>
</reference>